<reference evidence="3" key="1">
    <citation type="submission" date="2023-07" db="EMBL/GenBank/DDBJ databases">
        <title>Dyadobacter sp. nov 'subterranea' isolated from contaminted grondwater.</title>
        <authorList>
            <person name="Szabo I."/>
            <person name="Al-Omari J."/>
            <person name="Szerdahelyi S.G."/>
            <person name="Rado J."/>
        </authorList>
    </citation>
    <scope>NUCLEOTIDE SEQUENCE [LARGE SCALE GENOMIC DNA]</scope>
    <source>
        <strain evidence="3">UP-52</strain>
    </source>
</reference>
<dbReference type="EMBL" id="JACYGY010000002">
    <property type="protein sequence ID" value="MBE9465781.1"/>
    <property type="molecule type" value="Genomic_DNA"/>
</dbReference>
<dbReference type="Proteomes" id="UP000634134">
    <property type="component" value="Unassembled WGS sequence"/>
</dbReference>
<evidence type="ECO:0000313" key="3">
    <source>
        <dbReference type="Proteomes" id="UP000634134"/>
    </source>
</evidence>
<accession>A0ABR9WLL6</accession>
<dbReference type="RefSeq" id="WP_194124071.1">
    <property type="nucleotide sequence ID" value="NZ_JACYGY010000002.1"/>
</dbReference>
<evidence type="ECO:0008006" key="4">
    <source>
        <dbReference type="Google" id="ProtNLM"/>
    </source>
</evidence>
<evidence type="ECO:0000256" key="1">
    <source>
        <dbReference type="SAM" id="SignalP"/>
    </source>
</evidence>
<keyword evidence="1" id="KW-0732">Signal</keyword>
<comment type="caution">
    <text evidence="2">The sequence shown here is derived from an EMBL/GenBank/DDBJ whole genome shotgun (WGS) entry which is preliminary data.</text>
</comment>
<gene>
    <name evidence="2" type="ORF">IEE83_28220</name>
</gene>
<name>A0ABR9WLL6_9BACT</name>
<sequence>MKKGLLILFLAILAGNFLSCKDKCNETRIVEKQVPITYPLSDMRNNLKTIAAREIHAAGKMAVKGQYLFINEIGEGIHVIDNSDPANPRFLSFLQIPGNGDIVIFNNTLYADSYCDMVALAISDVNNIKETDRLKQIFRSGWFNEDKWSILNDSLFKQEYKTEYVTETIDCENPNMVDPEPVNSLRESTISGNFPKVFSRLNLNENDLFTIEPLSGLRRYSLSNPSSPVFISALTIPQMESPLFWTFANQKVLYAPFFARTILFDLSNPSSIPQISVLENRAPCDKFIFEGQIAYVISQGGGFCGNPVSKLDLLDISDASAPTIISTYPMKSPQNLAIDFPFLYVCEGVNGFKVFDVTDKMNVDKNLITSNTELHANDIILSGKVVIVNAEDGIYQFDATDPKNLKQLSKISF</sequence>
<evidence type="ECO:0000313" key="2">
    <source>
        <dbReference type="EMBL" id="MBE9465781.1"/>
    </source>
</evidence>
<feature type="signal peptide" evidence="1">
    <location>
        <begin position="1"/>
        <end position="20"/>
    </location>
</feature>
<dbReference type="InterPro" id="IPR013211">
    <property type="entry name" value="LVIVD"/>
</dbReference>
<feature type="chain" id="PRO_5047485556" description="LVIVD repeat-containing protein" evidence="1">
    <location>
        <begin position="21"/>
        <end position="413"/>
    </location>
</feature>
<protein>
    <recommendedName>
        <fullName evidence="4">LVIVD repeat-containing protein</fullName>
    </recommendedName>
</protein>
<proteinExistence type="predicted"/>
<keyword evidence="3" id="KW-1185">Reference proteome</keyword>
<organism evidence="2 3">
    <name type="scientific">Dyadobacter subterraneus</name>
    <dbReference type="NCBI Taxonomy" id="2773304"/>
    <lineage>
        <taxon>Bacteria</taxon>
        <taxon>Pseudomonadati</taxon>
        <taxon>Bacteroidota</taxon>
        <taxon>Cytophagia</taxon>
        <taxon>Cytophagales</taxon>
        <taxon>Spirosomataceae</taxon>
        <taxon>Dyadobacter</taxon>
    </lineage>
</organism>
<dbReference type="Pfam" id="PF08309">
    <property type="entry name" value="LVIVD"/>
    <property type="match status" value="2"/>
</dbReference>